<evidence type="ECO:0000256" key="7">
    <source>
        <dbReference type="ARBA" id="ARBA00023065"/>
    </source>
</evidence>
<dbReference type="SUPFAM" id="SSF161111">
    <property type="entry name" value="Cation efflux protein transmembrane domain-like"/>
    <property type="match status" value="1"/>
</dbReference>
<dbReference type="GO" id="GO:0005385">
    <property type="term" value="F:zinc ion transmembrane transporter activity"/>
    <property type="evidence" value="ECO:0007669"/>
    <property type="project" value="TreeGrafter"/>
</dbReference>
<feature type="compositionally biased region" description="Low complexity" evidence="9">
    <location>
        <begin position="13"/>
        <end position="27"/>
    </location>
</feature>
<evidence type="ECO:0000256" key="8">
    <source>
        <dbReference type="ARBA" id="ARBA00023136"/>
    </source>
</evidence>
<keyword evidence="7" id="KW-0406">Ion transport</keyword>
<evidence type="ECO:0000256" key="10">
    <source>
        <dbReference type="SAM" id="Phobius"/>
    </source>
</evidence>
<dbReference type="OrthoDB" id="9944568at2759"/>
<feature type="region of interest" description="Disordered" evidence="9">
    <location>
        <begin position="1"/>
        <end position="67"/>
    </location>
</feature>
<organism evidence="13 14">
    <name type="scientific">Eimeria tenella</name>
    <name type="common">Coccidian parasite</name>
    <dbReference type="NCBI Taxonomy" id="5802"/>
    <lineage>
        <taxon>Eukaryota</taxon>
        <taxon>Sar</taxon>
        <taxon>Alveolata</taxon>
        <taxon>Apicomplexa</taxon>
        <taxon>Conoidasida</taxon>
        <taxon>Coccidia</taxon>
        <taxon>Eucoccidiorida</taxon>
        <taxon>Eimeriorina</taxon>
        <taxon>Eimeriidae</taxon>
        <taxon>Eimeria</taxon>
    </lineage>
</organism>
<dbReference type="EMBL" id="HG675757">
    <property type="protein sequence ID" value="CDJ43189.1"/>
    <property type="molecule type" value="Genomic_DNA"/>
</dbReference>
<sequence>MARRGKGPRGTAAEDNQQQVQQQKAAGAGEGDGHSTEAHSSSPQSQQLSEQNGSSSTSCNGEETNSSVNKCCNAKQPSQAHVRSLCSSSDNPSSQKQQQQTEQQPHLEQELVPVPHSSDNFNGGTRLTSLSQQQQLQLQQLKPQVTSQIFQNTGGVGEPCLHTPQQQNQFFSFPQQLHQTQLQSVRLAEEGRGGTVTIPVMRETGESSSDADRVLRRQLAVDTAAARARKKLLVASAVCLVFMAIEVVAGIAANSLALMTDASHLLSDLCAFLISLFALWVSQLKGTLSMSFGYHRAEILGALLSVLLIWGVTAALVVAALQRIAAPEKVEGGLMLLTASIGTAANLFMAHILHIHSHGIGRIHTGHGPEMEGAHSSSSNSNSGCCADNSEARALSPVRSAGCCGSSVNSSSNNRAKSNSYDLHGHDKNDARTLLLQKGPSDIEQQQQTAAAAKDDVYVRMEEDPETEIESMNLRAAYIHALGDLLQNIGVMIASAIIWYNPEYSIADPACTLLFSMFVILTTISIIREAVNVLMEGTPVGLDVAVLQSDLVSLRGVLEVHDLHVWSISIGRPALACHLVVCDEEAARRVLRAATLLCQRKHGILHTTIQTDFSSDASCCDTEAHQKCMEPITRAEL</sequence>
<dbReference type="VEuPathDB" id="ToxoDB:ETH2_1213300"/>
<feature type="transmembrane region" description="Helical" evidence="10">
    <location>
        <begin position="333"/>
        <end position="353"/>
    </location>
</feature>
<dbReference type="RefSeq" id="XP_013233939.1">
    <property type="nucleotide sequence ID" value="XM_013378485.1"/>
</dbReference>
<comment type="subcellular location">
    <subcellularLocation>
        <location evidence="1">Membrane</location>
        <topology evidence="1">Multi-pass membrane protein</topology>
    </subcellularLocation>
</comment>
<dbReference type="OMA" id="AHILHIH"/>
<reference evidence="13" key="2">
    <citation type="submission" date="2013-10" db="EMBL/GenBank/DDBJ databases">
        <authorList>
            <person name="Aslett M."/>
        </authorList>
    </citation>
    <scope>NUCLEOTIDE SEQUENCE [LARGE SCALE GENOMIC DNA]</scope>
    <source>
        <strain evidence="13">Houghton</strain>
    </source>
</reference>
<proteinExistence type="inferred from homology"/>
<keyword evidence="5" id="KW-0864">Zinc transport</keyword>
<dbReference type="GeneID" id="25255690"/>
<dbReference type="AlphaFoldDB" id="U6L3J7"/>
<feature type="region of interest" description="Disordered" evidence="9">
    <location>
        <begin position="113"/>
        <end position="132"/>
    </location>
</feature>
<feature type="transmembrane region" description="Helical" evidence="10">
    <location>
        <begin position="302"/>
        <end position="321"/>
    </location>
</feature>
<keyword evidence="3" id="KW-0813">Transport</keyword>
<evidence type="ECO:0000256" key="1">
    <source>
        <dbReference type="ARBA" id="ARBA00004141"/>
    </source>
</evidence>
<dbReference type="NCBIfam" id="TIGR01297">
    <property type="entry name" value="CDF"/>
    <property type="match status" value="1"/>
</dbReference>
<feature type="region of interest" description="Disordered" evidence="9">
    <location>
        <begin position="82"/>
        <end position="107"/>
    </location>
</feature>
<feature type="domain" description="Cation efflux protein cytoplasmic" evidence="12">
    <location>
        <begin position="543"/>
        <end position="612"/>
    </location>
</feature>
<evidence type="ECO:0000313" key="13">
    <source>
        <dbReference type="EMBL" id="CDJ43189.1"/>
    </source>
</evidence>
<dbReference type="GO" id="GO:0005886">
    <property type="term" value="C:plasma membrane"/>
    <property type="evidence" value="ECO:0007669"/>
    <property type="project" value="TreeGrafter"/>
</dbReference>
<name>U6L3J7_EIMTE</name>
<evidence type="ECO:0000256" key="5">
    <source>
        <dbReference type="ARBA" id="ARBA00022906"/>
    </source>
</evidence>
<protein>
    <submittedName>
        <fullName evidence="13">Cation efflux family protein, putative</fullName>
    </submittedName>
</protein>
<feature type="compositionally biased region" description="Low complexity" evidence="9">
    <location>
        <begin position="87"/>
        <end position="104"/>
    </location>
</feature>
<evidence type="ECO:0000259" key="11">
    <source>
        <dbReference type="Pfam" id="PF01545"/>
    </source>
</evidence>
<dbReference type="Pfam" id="PF16916">
    <property type="entry name" value="ZT_dimer"/>
    <property type="match status" value="1"/>
</dbReference>
<dbReference type="Proteomes" id="UP000030747">
    <property type="component" value="Unassembled WGS sequence"/>
</dbReference>
<keyword evidence="8 10" id="KW-0472">Membrane</keyword>
<feature type="compositionally biased region" description="Polar residues" evidence="9">
    <location>
        <begin position="52"/>
        <end position="67"/>
    </location>
</feature>
<evidence type="ECO:0000256" key="6">
    <source>
        <dbReference type="ARBA" id="ARBA00022989"/>
    </source>
</evidence>
<feature type="compositionally biased region" description="Low complexity" evidence="9">
    <location>
        <begin position="406"/>
        <end position="420"/>
    </location>
</feature>
<keyword evidence="4 10" id="KW-0812">Transmembrane</keyword>
<keyword evidence="5" id="KW-0862">Zinc</keyword>
<dbReference type="Gene3D" id="1.20.1510.10">
    <property type="entry name" value="Cation efflux protein transmembrane domain"/>
    <property type="match status" value="1"/>
</dbReference>
<dbReference type="PANTHER" id="PTHR11562">
    <property type="entry name" value="CATION EFFLUX PROTEIN/ ZINC TRANSPORTER"/>
    <property type="match status" value="1"/>
</dbReference>
<dbReference type="PANTHER" id="PTHR11562:SF17">
    <property type="entry name" value="RE54080P-RELATED"/>
    <property type="match status" value="1"/>
</dbReference>
<dbReference type="Pfam" id="PF01545">
    <property type="entry name" value="Cation_efflux"/>
    <property type="match status" value="1"/>
</dbReference>
<dbReference type="InterPro" id="IPR050681">
    <property type="entry name" value="CDF/SLC30A"/>
</dbReference>
<feature type="transmembrane region" description="Helical" evidence="10">
    <location>
        <begin position="262"/>
        <end position="281"/>
    </location>
</feature>
<evidence type="ECO:0000256" key="9">
    <source>
        <dbReference type="SAM" id="MobiDB-lite"/>
    </source>
</evidence>
<dbReference type="InterPro" id="IPR002524">
    <property type="entry name" value="Cation_efflux"/>
</dbReference>
<feature type="region of interest" description="Disordered" evidence="9">
    <location>
        <begin position="404"/>
        <end position="426"/>
    </location>
</feature>
<feature type="domain" description="Cation efflux protein transmembrane" evidence="11">
    <location>
        <begin position="232"/>
        <end position="535"/>
    </location>
</feature>
<evidence type="ECO:0000256" key="4">
    <source>
        <dbReference type="ARBA" id="ARBA00022692"/>
    </source>
</evidence>
<evidence type="ECO:0000313" key="14">
    <source>
        <dbReference type="Proteomes" id="UP000030747"/>
    </source>
</evidence>
<feature type="region of interest" description="Disordered" evidence="9">
    <location>
        <begin position="364"/>
        <end position="386"/>
    </location>
</feature>
<dbReference type="InterPro" id="IPR027470">
    <property type="entry name" value="Cation_efflux_CTD"/>
</dbReference>
<gene>
    <name evidence="13" type="ORF">ETH_00033120</name>
</gene>
<dbReference type="InterPro" id="IPR058533">
    <property type="entry name" value="Cation_efflux_TM"/>
</dbReference>
<feature type="compositionally biased region" description="Low complexity" evidence="9">
    <location>
        <begin position="40"/>
        <end position="51"/>
    </location>
</feature>
<evidence type="ECO:0000256" key="2">
    <source>
        <dbReference type="ARBA" id="ARBA00008873"/>
    </source>
</evidence>
<keyword evidence="6 10" id="KW-1133">Transmembrane helix</keyword>
<accession>U6L3J7</accession>
<feature type="compositionally biased region" description="Polar residues" evidence="9">
    <location>
        <begin position="117"/>
        <end position="128"/>
    </location>
</feature>
<reference evidence="13" key="1">
    <citation type="submission" date="2013-10" db="EMBL/GenBank/DDBJ databases">
        <title>Genomic analysis of the causative agents of coccidiosis in chickens.</title>
        <authorList>
            <person name="Reid A.J."/>
            <person name="Blake D."/>
            <person name="Billington K."/>
            <person name="Browne H."/>
            <person name="Dunn M."/>
            <person name="Hung S."/>
            <person name="Kawahara F."/>
            <person name="Miranda-Saavedra D."/>
            <person name="Mourier T."/>
            <person name="Nagra H."/>
            <person name="Otto T.D."/>
            <person name="Rawlings N."/>
            <person name="Sanchez A."/>
            <person name="Sanders M."/>
            <person name="Subramaniam C."/>
            <person name="Tay Y."/>
            <person name="Dear P."/>
            <person name="Doerig C."/>
            <person name="Gruber A."/>
            <person name="Parkinson J."/>
            <person name="Shirley M."/>
            <person name="Wan K.L."/>
            <person name="Berriman M."/>
            <person name="Tomley F."/>
            <person name="Pain A."/>
        </authorList>
    </citation>
    <scope>NUCLEOTIDE SEQUENCE [LARGE SCALE GENOMIC DNA]</scope>
    <source>
        <strain evidence="13">Houghton</strain>
    </source>
</reference>
<evidence type="ECO:0000256" key="3">
    <source>
        <dbReference type="ARBA" id="ARBA00022448"/>
    </source>
</evidence>
<keyword evidence="14" id="KW-1185">Reference proteome</keyword>
<comment type="similarity">
    <text evidence="2">Belongs to the cation diffusion facilitator (CDF) transporter (TC 2.A.4) family. SLC30A subfamily.</text>
</comment>
<evidence type="ECO:0000259" key="12">
    <source>
        <dbReference type="Pfam" id="PF16916"/>
    </source>
</evidence>
<dbReference type="InterPro" id="IPR027469">
    <property type="entry name" value="Cation_efflux_TMD_sf"/>
</dbReference>
<dbReference type="VEuPathDB" id="ToxoDB:ETH_00033120"/>
<feature type="transmembrane region" description="Helical" evidence="10">
    <location>
        <begin position="232"/>
        <end position="256"/>
    </location>
</feature>